<accession>A0ABQ2JRI0</accession>
<keyword evidence="2" id="KW-1185">Reference proteome</keyword>
<evidence type="ECO:0000313" key="2">
    <source>
        <dbReference type="Proteomes" id="UP000605099"/>
    </source>
</evidence>
<sequence length="79" mass="9204">MTIENTDLERRVLAHERILQALIRHMAEAEPDFLTRLKRTFGRSQTLGQDEQDHVSTKQYGEQFIEAVEQAIRSNHDPS</sequence>
<evidence type="ECO:0000313" key="1">
    <source>
        <dbReference type="EMBL" id="GGN52450.1"/>
    </source>
</evidence>
<protein>
    <submittedName>
        <fullName evidence="1">Uncharacterized protein</fullName>
    </submittedName>
</protein>
<name>A0ABQ2JRI0_9SPHN</name>
<dbReference type="EMBL" id="BMLK01000011">
    <property type="protein sequence ID" value="GGN52450.1"/>
    <property type="molecule type" value="Genomic_DNA"/>
</dbReference>
<reference evidence="2" key="1">
    <citation type="journal article" date="2019" name="Int. J. Syst. Evol. Microbiol.">
        <title>The Global Catalogue of Microorganisms (GCM) 10K type strain sequencing project: providing services to taxonomists for standard genome sequencing and annotation.</title>
        <authorList>
            <consortium name="The Broad Institute Genomics Platform"/>
            <consortium name="The Broad Institute Genome Sequencing Center for Infectious Disease"/>
            <person name="Wu L."/>
            <person name="Ma J."/>
        </authorList>
    </citation>
    <scope>NUCLEOTIDE SEQUENCE [LARGE SCALE GENOMIC DNA]</scope>
    <source>
        <strain evidence="2">CGMCC 1.6784</strain>
    </source>
</reference>
<organism evidence="1 2">
    <name type="scientific">Novosphingobium indicum</name>
    <dbReference type="NCBI Taxonomy" id="462949"/>
    <lineage>
        <taxon>Bacteria</taxon>
        <taxon>Pseudomonadati</taxon>
        <taxon>Pseudomonadota</taxon>
        <taxon>Alphaproteobacteria</taxon>
        <taxon>Sphingomonadales</taxon>
        <taxon>Sphingomonadaceae</taxon>
        <taxon>Novosphingobium</taxon>
    </lineage>
</organism>
<dbReference type="Proteomes" id="UP000605099">
    <property type="component" value="Unassembled WGS sequence"/>
</dbReference>
<proteinExistence type="predicted"/>
<comment type="caution">
    <text evidence="1">The sequence shown here is derived from an EMBL/GenBank/DDBJ whole genome shotgun (WGS) entry which is preliminary data.</text>
</comment>
<dbReference type="RefSeq" id="WP_188820115.1">
    <property type="nucleotide sequence ID" value="NZ_BMLK01000011.1"/>
</dbReference>
<gene>
    <name evidence="1" type="ORF">GCM10011349_26000</name>
</gene>